<dbReference type="Proteomes" id="UP001243009">
    <property type="component" value="Unassembled WGS sequence"/>
</dbReference>
<feature type="region of interest" description="Disordered" evidence="1">
    <location>
        <begin position="52"/>
        <end position="71"/>
    </location>
</feature>
<keyword evidence="3" id="KW-1185">Reference proteome</keyword>
<gene>
    <name evidence="2" type="ORF">Q7A36_21085</name>
</gene>
<reference evidence="2 3" key="1">
    <citation type="submission" date="2023-08" db="EMBL/GenBank/DDBJ databases">
        <title>The draft genome sequence of Paracraurococcus sp. LOR1-02.</title>
        <authorList>
            <person name="Kingkaew E."/>
            <person name="Tanasupawat S."/>
        </authorList>
    </citation>
    <scope>NUCLEOTIDE SEQUENCE [LARGE SCALE GENOMIC DNA]</scope>
    <source>
        <strain evidence="2 3">LOR1-02</strain>
    </source>
</reference>
<evidence type="ECO:0000313" key="3">
    <source>
        <dbReference type="Proteomes" id="UP001243009"/>
    </source>
</evidence>
<protein>
    <submittedName>
        <fullName evidence="2">Uncharacterized protein</fullName>
    </submittedName>
</protein>
<evidence type="ECO:0000256" key="1">
    <source>
        <dbReference type="SAM" id="MobiDB-lite"/>
    </source>
</evidence>
<comment type="caution">
    <text evidence="2">The sequence shown here is derived from an EMBL/GenBank/DDBJ whole genome shotgun (WGS) entry which is preliminary data.</text>
</comment>
<proteinExistence type="predicted"/>
<name>A0ABT9E3W8_9PROT</name>
<dbReference type="EMBL" id="JAUTWS010000021">
    <property type="protein sequence ID" value="MDO9710859.1"/>
    <property type="molecule type" value="Genomic_DNA"/>
</dbReference>
<evidence type="ECO:0000313" key="2">
    <source>
        <dbReference type="EMBL" id="MDO9710859.1"/>
    </source>
</evidence>
<organism evidence="2 3">
    <name type="scientific">Paracraurococcus lichenis</name>
    <dbReference type="NCBI Taxonomy" id="3064888"/>
    <lineage>
        <taxon>Bacteria</taxon>
        <taxon>Pseudomonadati</taxon>
        <taxon>Pseudomonadota</taxon>
        <taxon>Alphaproteobacteria</taxon>
        <taxon>Acetobacterales</taxon>
        <taxon>Roseomonadaceae</taxon>
        <taxon>Paracraurococcus</taxon>
    </lineage>
</organism>
<dbReference type="RefSeq" id="WP_305105714.1">
    <property type="nucleotide sequence ID" value="NZ_JAUTWS010000021.1"/>
</dbReference>
<accession>A0ABT9E3W8</accession>
<sequence>MEALFTRILQNAFVVAGLLVLAGLGFAALRLAEPAVACFLACGVLLMFKSSMAPDPKVGTAPQDRPLAGRA</sequence>